<dbReference type="EMBL" id="MN738932">
    <property type="protein sequence ID" value="QHT32194.1"/>
    <property type="molecule type" value="Genomic_DNA"/>
</dbReference>
<evidence type="ECO:0000313" key="1">
    <source>
        <dbReference type="EMBL" id="QHT32194.1"/>
    </source>
</evidence>
<reference evidence="1" key="1">
    <citation type="journal article" date="2020" name="Nature">
        <title>Giant virus diversity and host interactions through global metagenomics.</title>
        <authorList>
            <person name="Schulz F."/>
            <person name="Roux S."/>
            <person name="Paez-Espino D."/>
            <person name="Jungbluth S."/>
            <person name="Walsh D.A."/>
            <person name="Denef V.J."/>
            <person name="McMahon K.D."/>
            <person name="Konstantinidis K.T."/>
            <person name="Eloe-Fadrosh E.A."/>
            <person name="Kyrpides N.C."/>
            <person name="Woyke T."/>
        </authorList>
    </citation>
    <scope>NUCLEOTIDE SEQUENCE</scope>
    <source>
        <strain evidence="1">GVMAG-M-3300009159-65</strain>
    </source>
</reference>
<name>A0A6C0ESN3_9ZZZZ</name>
<organism evidence="1">
    <name type="scientific">viral metagenome</name>
    <dbReference type="NCBI Taxonomy" id="1070528"/>
    <lineage>
        <taxon>unclassified sequences</taxon>
        <taxon>metagenomes</taxon>
        <taxon>organismal metagenomes</taxon>
    </lineage>
</organism>
<sequence>MPLIFKEVGFLSLNERCLIVSQDGKTCCIASFKKYNMDTTLAAEFINVISININEIENGILSFNPNIKKGTIKTYTYSSCSYFVLSSQKEKIQDAMELRAVNKILQRLINEMFLY</sequence>
<accession>A0A6C0ESN3</accession>
<proteinExistence type="predicted"/>
<protein>
    <submittedName>
        <fullName evidence="1">Uncharacterized protein</fullName>
    </submittedName>
</protein>
<dbReference type="AlphaFoldDB" id="A0A6C0ESN3"/>